<dbReference type="RefSeq" id="WP_295573762.1">
    <property type="nucleotide sequence ID" value="NZ_FLQR01000001.1"/>
</dbReference>
<name>A0A1Y5NX60_9MICO</name>
<accession>A0A1Y5NX60</accession>
<feature type="transmembrane region" description="Helical" evidence="6">
    <location>
        <begin position="188"/>
        <end position="209"/>
    </location>
</feature>
<evidence type="ECO:0000256" key="2">
    <source>
        <dbReference type="ARBA" id="ARBA00022525"/>
    </source>
</evidence>
<dbReference type="PROSITE" id="PS50847">
    <property type="entry name" value="GRAM_POS_ANCHORING"/>
    <property type="match status" value="1"/>
</dbReference>
<organism evidence="9">
    <name type="scientific">uncultured Microbacterium sp</name>
    <dbReference type="NCBI Taxonomy" id="191216"/>
    <lineage>
        <taxon>Bacteria</taxon>
        <taxon>Bacillati</taxon>
        <taxon>Actinomycetota</taxon>
        <taxon>Actinomycetes</taxon>
        <taxon>Micrococcales</taxon>
        <taxon>Microbacteriaceae</taxon>
        <taxon>Microbacterium</taxon>
        <taxon>environmental samples</taxon>
    </lineage>
</organism>
<keyword evidence="6" id="KW-1133">Transmembrane helix</keyword>
<proteinExistence type="predicted"/>
<evidence type="ECO:0000256" key="3">
    <source>
        <dbReference type="ARBA" id="ARBA00022729"/>
    </source>
</evidence>
<keyword evidence="3 7" id="KW-0732">Signal</keyword>
<protein>
    <submittedName>
        <fullName evidence="9">LPXTG-motif cell wall anchor domain protein</fullName>
    </submittedName>
</protein>
<keyword evidence="6" id="KW-0472">Membrane</keyword>
<evidence type="ECO:0000256" key="5">
    <source>
        <dbReference type="SAM" id="MobiDB-lite"/>
    </source>
</evidence>
<evidence type="ECO:0000259" key="8">
    <source>
        <dbReference type="PROSITE" id="PS50847"/>
    </source>
</evidence>
<feature type="region of interest" description="Disordered" evidence="5">
    <location>
        <begin position="23"/>
        <end position="46"/>
    </location>
</feature>
<dbReference type="EMBL" id="FLQR01000001">
    <property type="protein sequence ID" value="SBS70965.1"/>
    <property type="molecule type" value="Genomic_DNA"/>
</dbReference>
<keyword evidence="6" id="KW-0812">Transmembrane</keyword>
<gene>
    <name evidence="9" type="ORF">MIPYR_10763</name>
</gene>
<keyword evidence="1" id="KW-0134">Cell wall</keyword>
<evidence type="ECO:0000256" key="7">
    <source>
        <dbReference type="SAM" id="SignalP"/>
    </source>
</evidence>
<dbReference type="NCBIfam" id="TIGR01167">
    <property type="entry name" value="LPXTG_anchor"/>
    <property type="match status" value="1"/>
</dbReference>
<keyword evidence="4" id="KW-0572">Peptidoglycan-anchor</keyword>
<feature type="signal peptide" evidence="7">
    <location>
        <begin position="1"/>
        <end position="24"/>
    </location>
</feature>
<sequence>MRKTALFLVVAAALVFSAPNAASAADESTDYGPDEPRTPTLAGSTVSPACDADVPWITYSIVLTDPDDQSTGDTAQLTLTDGSSSVTLPLGTLGPDGTLTGSVLWPGASVDGNGNGNGWPGWVFQNGEWVQTSGNYAWTRGDISATIQVNPEISVMLSYPQATPDCAVSPSVTGTPSGLAVTGGQSDALLPLAAGGGAALLLGAGLYAARRRHARS</sequence>
<dbReference type="InterPro" id="IPR019931">
    <property type="entry name" value="LPXTG_anchor"/>
</dbReference>
<feature type="domain" description="Gram-positive cocci surface proteins LPxTG" evidence="8">
    <location>
        <begin position="179"/>
        <end position="216"/>
    </location>
</feature>
<dbReference type="AlphaFoldDB" id="A0A1Y5NX60"/>
<evidence type="ECO:0000256" key="6">
    <source>
        <dbReference type="SAM" id="Phobius"/>
    </source>
</evidence>
<feature type="chain" id="PRO_5012576795" evidence="7">
    <location>
        <begin position="25"/>
        <end position="216"/>
    </location>
</feature>
<evidence type="ECO:0000256" key="1">
    <source>
        <dbReference type="ARBA" id="ARBA00022512"/>
    </source>
</evidence>
<evidence type="ECO:0000256" key="4">
    <source>
        <dbReference type="ARBA" id="ARBA00023088"/>
    </source>
</evidence>
<evidence type="ECO:0000313" key="9">
    <source>
        <dbReference type="EMBL" id="SBS70965.1"/>
    </source>
</evidence>
<keyword evidence="2" id="KW-0964">Secreted</keyword>
<reference evidence="9" key="1">
    <citation type="submission" date="2016-03" db="EMBL/GenBank/DDBJ databases">
        <authorList>
            <person name="Ploux O."/>
        </authorList>
    </citation>
    <scope>NUCLEOTIDE SEQUENCE</scope>
    <source>
        <strain evidence="9">UC1</strain>
    </source>
</reference>